<sequence>MKPGLLWYCMSMAIILSYAKAENQKEPLKNVNLAPFWQWRSAYFCLKNESDSCTGKNVLKLDGVVNVTNSEVEDYCKQGGCWEHTSIVLQCVYYAKRDFWFANKITVPKLKEIISKGCATKQGFSTVNYTVSSPSSGSSPAKGYY</sequence>
<protein>
    <recommendedName>
        <fullName evidence="2">DUF7731 domain-containing protein</fullName>
    </recommendedName>
</protein>
<evidence type="ECO:0000313" key="3">
    <source>
        <dbReference type="EMBL" id="KAJ4834392.1"/>
    </source>
</evidence>
<dbReference type="OrthoDB" id="1666452at2759"/>
<feature type="signal peptide" evidence="1">
    <location>
        <begin position="1"/>
        <end position="21"/>
    </location>
</feature>
<proteinExistence type="predicted"/>
<evidence type="ECO:0000256" key="1">
    <source>
        <dbReference type="SAM" id="SignalP"/>
    </source>
</evidence>
<keyword evidence="1" id="KW-0732">Signal</keyword>
<dbReference type="AlphaFoldDB" id="A0A9Q0JAR6"/>
<dbReference type="Proteomes" id="UP001141552">
    <property type="component" value="Unassembled WGS sequence"/>
</dbReference>
<feature type="chain" id="PRO_5040277153" description="DUF7731 domain-containing protein" evidence="1">
    <location>
        <begin position="22"/>
        <end position="145"/>
    </location>
</feature>
<comment type="caution">
    <text evidence="3">The sequence shown here is derived from an EMBL/GenBank/DDBJ whole genome shotgun (WGS) entry which is preliminary data.</text>
</comment>
<dbReference type="PANTHER" id="PTHR34366">
    <property type="entry name" value="OS07G0289901 PROTEIN-RELATED"/>
    <property type="match status" value="1"/>
</dbReference>
<name>A0A9Q0JAR6_9ROSI</name>
<keyword evidence="4" id="KW-1185">Reference proteome</keyword>
<gene>
    <name evidence="3" type="ORF">Tsubulata_007334</name>
</gene>
<evidence type="ECO:0000313" key="4">
    <source>
        <dbReference type="Proteomes" id="UP001141552"/>
    </source>
</evidence>
<accession>A0A9Q0JAR6</accession>
<feature type="domain" description="DUF7731" evidence="2">
    <location>
        <begin position="37"/>
        <end position="125"/>
    </location>
</feature>
<dbReference type="EMBL" id="JAKUCV010004712">
    <property type="protein sequence ID" value="KAJ4834392.1"/>
    <property type="molecule type" value="Genomic_DNA"/>
</dbReference>
<dbReference type="PANTHER" id="PTHR34366:SF7">
    <property type="entry name" value="TRANSMEMBRANE PROTEIN"/>
    <property type="match status" value="1"/>
</dbReference>
<evidence type="ECO:0000259" key="2">
    <source>
        <dbReference type="Pfam" id="PF24865"/>
    </source>
</evidence>
<dbReference type="Pfam" id="PF24865">
    <property type="entry name" value="DUF7731"/>
    <property type="match status" value="1"/>
</dbReference>
<dbReference type="InterPro" id="IPR056633">
    <property type="entry name" value="DUF7731"/>
</dbReference>
<organism evidence="3 4">
    <name type="scientific">Turnera subulata</name>
    <dbReference type="NCBI Taxonomy" id="218843"/>
    <lineage>
        <taxon>Eukaryota</taxon>
        <taxon>Viridiplantae</taxon>
        <taxon>Streptophyta</taxon>
        <taxon>Embryophyta</taxon>
        <taxon>Tracheophyta</taxon>
        <taxon>Spermatophyta</taxon>
        <taxon>Magnoliopsida</taxon>
        <taxon>eudicotyledons</taxon>
        <taxon>Gunneridae</taxon>
        <taxon>Pentapetalae</taxon>
        <taxon>rosids</taxon>
        <taxon>fabids</taxon>
        <taxon>Malpighiales</taxon>
        <taxon>Passifloraceae</taxon>
        <taxon>Turnera</taxon>
    </lineage>
</organism>
<reference evidence="3" key="2">
    <citation type="journal article" date="2023" name="Plants (Basel)">
        <title>Annotation of the Turnera subulata (Passifloraceae) Draft Genome Reveals the S-Locus Evolved after the Divergence of Turneroideae from Passifloroideae in a Stepwise Manner.</title>
        <authorList>
            <person name="Henning P.M."/>
            <person name="Roalson E.H."/>
            <person name="Mir W."/>
            <person name="McCubbin A.G."/>
            <person name="Shore J.S."/>
        </authorList>
    </citation>
    <scope>NUCLEOTIDE SEQUENCE</scope>
    <source>
        <strain evidence="3">F60SS</strain>
    </source>
</reference>
<reference evidence="3" key="1">
    <citation type="submission" date="2022-02" db="EMBL/GenBank/DDBJ databases">
        <authorList>
            <person name="Henning P.M."/>
            <person name="McCubbin A.G."/>
            <person name="Shore J.S."/>
        </authorList>
    </citation>
    <scope>NUCLEOTIDE SEQUENCE</scope>
    <source>
        <strain evidence="3">F60SS</strain>
        <tissue evidence="3">Leaves</tissue>
    </source>
</reference>